<organism evidence="9 10">
    <name type="scientific">Carboxydocella sporoproducens DSM 16521</name>
    <dbReference type="NCBI Taxonomy" id="1121270"/>
    <lineage>
        <taxon>Bacteria</taxon>
        <taxon>Bacillati</taxon>
        <taxon>Bacillota</taxon>
        <taxon>Clostridia</taxon>
        <taxon>Eubacteriales</taxon>
        <taxon>Clostridiales Family XVI. Incertae Sedis</taxon>
        <taxon>Carboxydocella</taxon>
    </lineage>
</organism>
<dbReference type="Gene3D" id="1.20.1060.20">
    <property type="match status" value="1"/>
</dbReference>
<dbReference type="CDD" id="cd03278">
    <property type="entry name" value="ABC_SMC_barmotin"/>
    <property type="match status" value="2"/>
</dbReference>
<keyword evidence="10" id="KW-1185">Reference proteome</keyword>
<keyword evidence="5 7" id="KW-0175">Coiled coil</keyword>
<comment type="similarity">
    <text evidence="7">Belongs to the SMC family.</text>
</comment>
<keyword evidence="4 7" id="KW-0067">ATP-binding</keyword>
<sequence length="1187" mass="135657">MLLKRLEIQGFKSFADRVELAFNSGLTVIVGPNGSGKSNIADAIRWVLGEQSVKNLRGSRLEDVIFSGSVKRKPVGMAEVSLTLDNSNGRFPLEFNEITVTRRVYRNGESEFLINKTPCRLKDIHELFLDTGLGRDAYSIIGQGRVEEILNARPEDRRSIIEEAAGIVRYRMRKLEAEKKLQETEVDLVRVEDIISELEGQLEPLARQAEVAEKYLAYQREEQELEIGCLVRQGQQVREKLAELQCQVQELETAREEAAAALARVEASRQKFQRELEPLEAELQAIQDKYTSLLSEGEHTQGQLQVLSTQKQGRREQATLLRRQLEEIETELADSGETAAADALLVQQLEGKRQQLQSELAAVNERAESLQKELDTIRQALVSQKDSSAQALNELTRLEQQQTAGAIRLAGLREKIEHLRNQIQEIDRAITTWQAREKQSQKWQQELERGRQEHESRQVGLAQSRKEMEAELAQLEEIFNQKQQQWQLLASKARVLADMQQDYEGYQRAVRELLLRRQRGEPACQEICGVVAELLQVPQEYEIAVEVALGGALQYLVTETDQGAKQAIEYLKGHNLGRATFLPLNTVTASTLREEEKATLLKRPGVIGIAADLVSYAEKYRPVINNLLGRIIVCQDLDAALGLARATGFRYRIVTLAGDMLNPGGSLTGGSYQRRNANLLGRARELEEINQAAKQVNGEREELRKQIEKIRSSLRENQKQKEELETRTAELRLKLVEAQRDWQEARSRCQELEEQREQLLQNLESCQREYTQVERELDSLARKAAELETVRQETGNAIEAENIRLAEQEKALQNLMARQTELKVELAQVEQQLTGLKTIDVRQRLERRRRLQQLEQIQRDLAVLEQEGEALEQRKNELAEHWAKLQQETERVREKLLELRQKRQTMQIEERKLLELWQSSQERLQELERTAHQLELKRTRQEAEWENITQRLWDDFGMVFNQEQVIAYQGLDLKQAMRRIKELKALMAELGQVNIGAIEEYQRIQERYTFLQNQAQDLKEAKAALYDVIAEMEAIMAQRFAETFAQVAEHFSRVFTELFGGGQARLQLTDPENLLTTGVDIIAQPPGKKTQQLSLLSGGEKALTAISLLFAILEVRPSPFVVLDEIEAALDEANVARFAEYVKNFSDRVQFLAVSHRKGTMEAADILYGVTMDDSGSSKVLALEMTR</sequence>
<evidence type="ECO:0000313" key="9">
    <source>
        <dbReference type="EMBL" id="SJZ82729.1"/>
    </source>
</evidence>
<feature type="binding site" evidence="7">
    <location>
        <begin position="32"/>
        <end position="39"/>
    </location>
    <ligand>
        <name>ATP</name>
        <dbReference type="ChEBI" id="CHEBI:30616"/>
    </ligand>
</feature>
<evidence type="ECO:0000256" key="7">
    <source>
        <dbReference type="HAMAP-Rule" id="MF_01894"/>
    </source>
</evidence>
<dbReference type="AlphaFoldDB" id="A0A1T4NTY3"/>
<dbReference type="SUPFAM" id="SSF75553">
    <property type="entry name" value="Smc hinge domain"/>
    <property type="match status" value="1"/>
</dbReference>
<feature type="domain" description="SMC hinge" evidence="8">
    <location>
        <begin position="525"/>
        <end position="644"/>
    </location>
</feature>
<dbReference type="GO" id="GO:0006260">
    <property type="term" value="P:DNA replication"/>
    <property type="evidence" value="ECO:0007669"/>
    <property type="project" value="UniProtKB-UniRule"/>
</dbReference>
<dbReference type="GO" id="GO:0007062">
    <property type="term" value="P:sister chromatid cohesion"/>
    <property type="evidence" value="ECO:0007669"/>
    <property type="project" value="InterPro"/>
</dbReference>
<evidence type="ECO:0000256" key="3">
    <source>
        <dbReference type="ARBA" id="ARBA00022741"/>
    </source>
</evidence>
<feature type="coiled-coil region" evidence="7">
    <location>
        <begin position="973"/>
        <end position="1021"/>
    </location>
</feature>
<gene>
    <name evidence="7" type="primary">smc</name>
    <name evidence="9" type="ORF">SAMN02745885_01025</name>
</gene>
<accession>A0A1T4NTY3</accession>
<feature type="coiled-coil region" evidence="7">
    <location>
        <begin position="167"/>
        <end position="201"/>
    </location>
</feature>
<comment type="subcellular location">
    <subcellularLocation>
        <location evidence="1 7">Cytoplasm</location>
    </subcellularLocation>
</comment>
<evidence type="ECO:0000256" key="2">
    <source>
        <dbReference type="ARBA" id="ARBA00022490"/>
    </source>
</evidence>
<dbReference type="FunFam" id="3.40.50.300:FF:000901">
    <property type="entry name" value="Chromosome partition protein Smc"/>
    <property type="match status" value="1"/>
</dbReference>
<comment type="domain">
    <text evidence="7">Contains large globular domains required for ATP hydrolysis at each terminus and a third globular domain forming a flexible hinge near the middle of the molecule. These domains are separated by coiled-coil structures.</text>
</comment>
<dbReference type="PIRSF" id="PIRSF005719">
    <property type="entry name" value="SMC"/>
    <property type="match status" value="1"/>
</dbReference>
<keyword evidence="3 7" id="KW-0547">Nucleotide-binding</keyword>
<dbReference type="EMBL" id="FUXM01000008">
    <property type="protein sequence ID" value="SJZ82729.1"/>
    <property type="molecule type" value="Genomic_DNA"/>
</dbReference>
<dbReference type="Gene3D" id="6.10.140.1720">
    <property type="match status" value="1"/>
</dbReference>
<evidence type="ECO:0000313" key="10">
    <source>
        <dbReference type="Proteomes" id="UP000189933"/>
    </source>
</evidence>
<dbReference type="GO" id="GO:0005694">
    <property type="term" value="C:chromosome"/>
    <property type="evidence" value="ECO:0007669"/>
    <property type="project" value="InterPro"/>
</dbReference>
<evidence type="ECO:0000256" key="4">
    <source>
        <dbReference type="ARBA" id="ARBA00022840"/>
    </source>
</evidence>
<reference evidence="10" key="1">
    <citation type="submission" date="2017-02" db="EMBL/GenBank/DDBJ databases">
        <authorList>
            <person name="Varghese N."/>
            <person name="Submissions S."/>
        </authorList>
    </citation>
    <scope>NUCLEOTIDE SEQUENCE [LARGE SCALE GENOMIC DNA]</scope>
    <source>
        <strain evidence="10">DSM 16521</strain>
    </source>
</reference>
<dbReference type="SMART" id="SM00968">
    <property type="entry name" value="SMC_hinge"/>
    <property type="match status" value="1"/>
</dbReference>
<dbReference type="GO" id="GO:0030261">
    <property type="term" value="P:chromosome condensation"/>
    <property type="evidence" value="ECO:0007669"/>
    <property type="project" value="InterPro"/>
</dbReference>
<evidence type="ECO:0000256" key="1">
    <source>
        <dbReference type="ARBA" id="ARBA00004496"/>
    </source>
</evidence>
<dbReference type="FunFam" id="3.40.50.300:FF:000984">
    <property type="entry name" value="Chromosome partition protein Smc"/>
    <property type="match status" value="1"/>
</dbReference>
<dbReference type="GO" id="GO:0003677">
    <property type="term" value="F:DNA binding"/>
    <property type="evidence" value="ECO:0007669"/>
    <property type="project" value="UniProtKB-UniRule"/>
</dbReference>
<evidence type="ECO:0000256" key="5">
    <source>
        <dbReference type="ARBA" id="ARBA00023054"/>
    </source>
</evidence>
<evidence type="ECO:0000259" key="8">
    <source>
        <dbReference type="SMART" id="SM00968"/>
    </source>
</evidence>
<dbReference type="Pfam" id="PF06470">
    <property type="entry name" value="SMC_hinge"/>
    <property type="match status" value="1"/>
</dbReference>
<dbReference type="GO" id="GO:0007059">
    <property type="term" value="P:chromosome segregation"/>
    <property type="evidence" value="ECO:0007669"/>
    <property type="project" value="UniProtKB-UniRule"/>
</dbReference>
<comment type="subunit">
    <text evidence="7">Homodimer.</text>
</comment>
<dbReference type="Gene3D" id="1.10.287.1490">
    <property type="match status" value="1"/>
</dbReference>
<dbReference type="SUPFAM" id="SSF52540">
    <property type="entry name" value="P-loop containing nucleoside triphosphate hydrolases"/>
    <property type="match status" value="1"/>
</dbReference>
<dbReference type="GO" id="GO:0005737">
    <property type="term" value="C:cytoplasm"/>
    <property type="evidence" value="ECO:0007669"/>
    <property type="project" value="UniProtKB-SubCell"/>
</dbReference>
<feature type="coiled-coil region" evidence="7">
    <location>
        <begin position="676"/>
        <end position="944"/>
    </location>
</feature>
<dbReference type="Proteomes" id="UP000189933">
    <property type="component" value="Unassembled WGS sequence"/>
</dbReference>
<proteinExistence type="inferred from homology"/>
<dbReference type="Pfam" id="PF02463">
    <property type="entry name" value="SMC_N"/>
    <property type="match status" value="1"/>
</dbReference>
<dbReference type="NCBIfam" id="TIGR02168">
    <property type="entry name" value="SMC_prok_B"/>
    <property type="match status" value="1"/>
</dbReference>
<protein>
    <recommendedName>
        <fullName evidence="7">Chromosome partition protein Smc</fullName>
    </recommendedName>
</protein>
<dbReference type="GO" id="GO:0005524">
    <property type="term" value="F:ATP binding"/>
    <property type="evidence" value="ECO:0007669"/>
    <property type="project" value="UniProtKB-UniRule"/>
</dbReference>
<dbReference type="PANTHER" id="PTHR43977">
    <property type="entry name" value="STRUCTURAL MAINTENANCE OF CHROMOSOMES PROTEIN 3"/>
    <property type="match status" value="1"/>
</dbReference>
<dbReference type="InterPro" id="IPR024704">
    <property type="entry name" value="SMC"/>
</dbReference>
<comment type="function">
    <text evidence="7">Required for chromosome condensation and partitioning.</text>
</comment>
<keyword evidence="6 7" id="KW-0238">DNA-binding</keyword>
<dbReference type="InterPro" id="IPR027417">
    <property type="entry name" value="P-loop_NTPase"/>
</dbReference>
<dbReference type="Gene3D" id="3.40.50.300">
    <property type="entry name" value="P-loop containing nucleotide triphosphate hydrolases"/>
    <property type="match status" value="2"/>
</dbReference>
<dbReference type="GO" id="GO:0016887">
    <property type="term" value="F:ATP hydrolysis activity"/>
    <property type="evidence" value="ECO:0007669"/>
    <property type="project" value="InterPro"/>
</dbReference>
<feature type="coiled-coil region" evidence="7">
    <location>
        <begin position="234"/>
        <end position="516"/>
    </location>
</feature>
<keyword evidence="2 7" id="KW-0963">Cytoplasm</keyword>
<dbReference type="InterPro" id="IPR036277">
    <property type="entry name" value="SMC_hinge_sf"/>
</dbReference>
<dbReference type="Gene3D" id="3.30.70.1620">
    <property type="match status" value="1"/>
</dbReference>
<name>A0A1T4NTY3_9FIRM</name>
<dbReference type="InterPro" id="IPR011890">
    <property type="entry name" value="SMC_prok"/>
</dbReference>
<dbReference type="InterPro" id="IPR003395">
    <property type="entry name" value="RecF/RecN/SMC_N"/>
</dbReference>
<evidence type="ECO:0000256" key="6">
    <source>
        <dbReference type="ARBA" id="ARBA00023125"/>
    </source>
</evidence>
<dbReference type="HAMAP" id="MF_01894">
    <property type="entry name" value="Smc_prok"/>
    <property type="match status" value="1"/>
</dbReference>
<dbReference type="InterPro" id="IPR010935">
    <property type="entry name" value="SMC_hinge"/>
</dbReference>